<dbReference type="SUPFAM" id="SSF54695">
    <property type="entry name" value="POZ domain"/>
    <property type="match status" value="1"/>
</dbReference>
<dbReference type="InterPro" id="IPR045068">
    <property type="entry name" value="BACURD1-3"/>
</dbReference>
<feature type="domain" description="BTB" evidence="2">
    <location>
        <begin position="31"/>
        <end position="132"/>
    </location>
</feature>
<dbReference type="eggNOG" id="KOG2716">
    <property type="taxonomic scope" value="Eukaryota"/>
</dbReference>
<organism evidence="3 4">
    <name type="scientific">Ectocarpus siliculosus</name>
    <name type="common">Brown alga</name>
    <name type="synonym">Conferva siliculosa</name>
    <dbReference type="NCBI Taxonomy" id="2880"/>
    <lineage>
        <taxon>Eukaryota</taxon>
        <taxon>Sar</taxon>
        <taxon>Stramenopiles</taxon>
        <taxon>Ochrophyta</taxon>
        <taxon>PX clade</taxon>
        <taxon>Phaeophyceae</taxon>
        <taxon>Ectocarpales</taxon>
        <taxon>Ectocarpaceae</taxon>
        <taxon>Ectocarpus</taxon>
    </lineage>
</organism>
<dbReference type="Pfam" id="PF02214">
    <property type="entry name" value="BTB_2"/>
    <property type="match status" value="1"/>
</dbReference>
<dbReference type="STRING" id="2880.D7FYK4"/>
<dbReference type="InParanoid" id="D7FYK4"/>
<evidence type="ECO:0000313" key="4">
    <source>
        <dbReference type="Proteomes" id="UP000002630"/>
    </source>
</evidence>
<dbReference type="OrthoDB" id="193399at2759"/>
<dbReference type="PANTHER" id="PTHR11145">
    <property type="entry name" value="BTB/POZ DOMAIN-CONTAINING ADAPTER FOR CUL3-MEDIATED RHOA DEGRADATION PROTEIN FAMILY MEMBER"/>
    <property type="match status" value="1"/>
</dbReference>
<gene>
    <name evidence="3" type="ORF">Esi_0346_0016</name>
</gene>
<dbReference type="OMA" id="WRYEEIM"/>
<dbReference type="Proteomes" id="UP000002630">
    <property type="component" value="Linkage Group LG15"/>
</dbReference>
<dbReference type="InterPro" id="IPR000210">
    <property type="entry name" value="BTB/POZ_dom"/>
</dbReference>
<feature type="region of interest" description="Disordered" evidence="1">
    <location>
        <begin position="1"/>
        <end position="25"/>
    </location>
</feature>
<sequence>MVTSTHQHQGAEMPPSTAPTQQSYNRQGSRGIVRLNVGGKKFLTSRSTIMQAGNCMLASMFRGKFNMETDEEGFAFIDRDGERFRHVLNFLRCSSLPSFDEAWRYEEIMEEADFYAIEELRELCERQLEALEEAKRKEKAKSFACRVTIVEGAADGTAGQGNGGGGGVGTARERYGTGYFTLDEDF</sequence>
<evidence type="ECO:0000259" key="2">
    <source>
        <dbReference type="SMART" id="SM00225"/>
    </source>
</evidence>
<dbReference type="EMBL" id="FN648538">
    <property type="protein sequence ID" value="CBJ32546.1"/>
    <property type="molecule type" value="Genomic_DNA"/>
</dbReference>
<dbReference type="EMBL" id="FN649740">
    <property type="protein sequence ID" value="CBJ32546.1"/>
    <property type="molecule type" value="Genomic_DNA"/>
</dbReference>
<evidence type="ECO:0000256" key="1">
    <source>
        <dbReference type="SAM" id="MobiDB-lite"/>
    </source>
</evidence>
<dbReference type="Gene3D" id="3.30.710.10">
    <property type="entry name" value="Potassium Channel Kv1.1, Chain A"/>
    <property type="match status" value="1"/>
</dbReference>
<name>D7FYK4_ECTSI</name>
<evidence type="ECO:0000313" key="3">
    <source>
        <dbReference type="EMBL" id="CBJ32546.1"/>
    </source>
</evidence>
<reference evidence="3 4" key="1">
    <citation type="journal article" date="2010" name="Nature">
        <title>The Ectocarpus genome and the independent evolution of multicellularity in brown algae.</title>
        <authorList>
            <person name="Cock J.M."/>
            <person name="Sterck L."/>
            <person name="Rouze P."/>
            <person name="Scornet D."/>
            <person name="Allen A.E."/>
            <person name="Amoutzias G."/>
            <person name="Anthouard V."/>
            <person name="Artiguenave F."/>
            <person name="Aury J.M."/>
            <person name="Badger J.H."/>
            <person name="Beszteri B."/>
            <person name="Billiau K."/>
            <person name="Bonnet E."/>
            <person name="Bothwell J.H."/>
            <person name="Bowler C."/>
            <person name="Boyen C."/>
            <person name="Brownlee C."/>
            <person name="Carrano C.J."/>
            <person name="Charrier B."/>
            <person name="Cho G.Y."/>
            <person name="Coelho S.M."/>
            <person name="Collen J."/>
            <person name="Corre E."/>
            <person name="Da Silva C."/>
            <person name="Delage L."/>
            <person name="Delaroque N."/>
            <person name="Dittami S.M."/>
            <person name="Doulbeau S."/>
            <person name="Elias M."/>
            <person name="Farnham G."/>
            <person name="Gachon C.M."/>
            <person name="Gschloessl B."/>
            <person name="Heesch S."/>
            <person name="Jabbari K."/>
            <person name="Jubin C."/>
            <person name="Kawai H."/>
            <person name="Kimura K."/>
            <person name="Kloareg B."/>
            <person name="Kupper F.C."/>
            <person name="Lang D."/>
            <person name="Le Bail A."/>
            <person name="Leblanc C."/>
            <person name="Lerouge P."/>
            <person name="Lohr M."/>
            <person name="Lopez P.J."/>
            <person name="Martens C."/>
            <person name="Maumus F."/>
            <person name="Michel G."/>
            <person name="Miranda-Saavedra D."/>
            <person name="Morales J."/>
            <person name="Moreau H."/>
            <person name="Motomura T."/>
            <person name="Nagasato C."/>
            <person name="Napoli C.A."/>
            <person name="Nelson D.R."/>
            <person name="Nyvall-Collen P."/>
            <person name="Peters A.F."/>
            <person name="Pommier C."/>
            <person name="Potin P."/>
            <person name="Poulain J."/>
            <person name="Quesneville H."/>
            <person name="Read B."/>
            <person name="Rensing S.A."/>
            <person name="Ritter A."/>
            <person name="Rousvoal S."/>
            <person name="Samanta M."/>
            <person name="Samson G."/>
            <person name="Schroeder D.C."/>
            <person name="Segurens B."/>
            <person name="Strittmatter M."/>
            <person name="Tonon T."/>
            <person name="Tregear J.W."/>
            <person name="Valentin K."/>
            <person name="von Dassow P."/>
            <person name="Yamagishi T."/>
            <person name="Van de Peer Y."/>
            <person name="Wincker P."/>
        </authorList>
    </citation>
    <scope>NUCLEOTIDE SEQUENCE [LARGE SCALE GENOMIC DNA]</scope>
    <source>
        <strain evidence="4">Ec32 / CCAP1310/4</strain>
    </source>
</reference>
<dbReference type="InterPro" id="IPR003131">
    <property type="entry name" value="T1-type_BTB"/>
</dbReference>
<keyword evidence="4" id="KW-1185">Reference proteome</keyword>
<proteinExistence type="predicted"/>
<accession>D7FYK4</accession>
<dbReference type="InterPro" id="IPR011333">
    <property type="entry name" value="SKP1/BTB/POZ_sf"/>
</dbReference>
<dbReference type="PANTHER" id="PTHR11145:SF8">
    <property type="entry name" value="RE57120P"/>
    <property type="match status" value="1"/>
</dbReference>
<protein>
    <recommendedName>
        <fullName evidence="2">BTB domain-containing protein</fullName>
    </recommendedName>
</protein>
<dbReference type="AlphaFoldDB" id="D7FYK4"/>
<dbReference type="SMART" id="SM00225">
    <property type="entry name" value="BTB"/>
    <property type="match status" value="1"/>
</dbReference>
<dbReference type="GO" id="GO:0051260">
    <property type="term" value="P:protein homooligomerization"/>
    <property type="evidence" value="ECO:0007669"/>
    <property type="project" value="InterPro"/>
</dbReference>